<proteinExistence type="inferred from homology"/>
<feature type="transmembrane region" description="Helical" evidence="12">
    <location>
        <begin position="363"/>
        <end position="384"/>
    </location>
</feature>
<evidence type="ECO:0000259" key="14">
    <source>
        <dbReference type="Pfam" id="PF14896"/>
    </source>
</evidence>
<evidence type="ECO:0000259" key="13">
    <source>
        <dbReference type="Pfam" id="PF04602"/>
    </source>
</evidence>
<evidence type="ECO:0000256" key="4">
    <source>
        <dbReference type="ARBA" id="ARBA00022475"/>
    </source>
</evidence>
<dbReference type="Pfam" id="PF04602">
    <property type="entry name" value="Arabinose_trans"/>
    <property type="match status" value="1"/>
</dbReference>
<dbReference type="Gene3D" id="2.60.120.940">
    <property type="entry name" value="EmbC, C-terminal domain, subdomain 2"/>
    <property type="match status" value="1"/>
</dbReference>
<evidence type="ECO:0000256" key="3">
    <source>
        <dbReference type="ARBA" id="ARBA00008195"/>
    </source>
</evidence>
<feature type="transmembrane region" description="Helical" evidence="12">
    <location>
        <begin position="419"/>
        <end position="444"/>
    </location>
</feature>
<feature type="transmembrane region" description="Helical" evidence="12">
    <location>
        <begin position="224"/>
        <end position="243"/>
    </location>
</feature>
<feature type="transmembrane region" description="Helical" evidence="12">
    <location>
        <begin position="465"/>
        <end position="483"/>
    </location>
</feature>
<feature type="transmembrane region" description="Helical" evidence="12">
    <location>
        <begin position="321"/>
        <end position="351"/>
    </location>
</feature>
<keyword evidence="8 12" id="KW-1133">Transmembrane helix</keyword>
<dbReference type="RefSeq" id="WP_344999947.1">
    <property type="nucleotide sequence ID" value="NZ_BAABFR010000097.1"/>
</dbReference>
<feature type="domain" description="Arabinosyltransferas concanavalin like" evidence="15">
    <location>
        <begin position="57"/>
        <end position="213"/>
    </location>
</feature>
<evidence type="ECO:0000256" key="6">
    <source>
        <dbReference type="ARBA" id="ARBA00022679"/>
    </source>
</evidence>
<keyword evidence="5" id="KW-0328">Glycosyltransferase</keyword>
<dbReference type="Gene3D" id="3.40.190.160">
    <property type="match status" value="1"/>
</dbReference>
<feature type="transmembrane region" description="Helical" evidence="12">
    <location>
        <begin position="264"/>
        <end position="280"/>
    </location>
</feature>
<evidence type="ECO:0000256" key="11">
    <source>
        <dbReference type="SAM" id="MobiDB-lite"/>
    </source>
</evidence>
<feature type="compositionally biased region" description="Low complexity" evidence="11">
    <location>
        <begin position="806"/>
        <end position="872"/>
    </location>
</feature>
<evidence type="ECO:0000259" key="15">
    <source>
        <dbReference type="Pfam" id="PF17689"/>
    </source>
</evidence>
<feature type="region of interest" description="Disordered" evidence="11">
    <location>
        <begin position="760"/>
        <end position="872"/>
    </location>
</feature>
<keyword evidence="7 12" id="KW-0812">Transmembrane</keyword>
<keyword evidence="10" id="KW-0961">Cell wall biogenesis/degradation</keyword>
<sequence length="1159" mass="122416">MESAPSNPTAGSPAAAPAKPTQPPADQRYTRWRIVAAVCGLLGFVLACLTPLLPVHERTTTLDWPQHGVVGNVDAPLVAYTPLELHISVPCATVRDLPRDGGTLLSTLPAQGSRPSLQGLFIRATNDTVTLSDRDVPLITAARADVLSTPGCAITFDSTPKTTAAAFTGLSTPNSSRSVNDPNLRPQVTGVYTDLPATTATSGLTFHAVVDTRYSTSPTVIKRLAIIVGIIATIVSMVALGFLDLRDGRGHVRAMPTGWLRPRPVDLTVIGILLLWWLIGPNTSDDGYQFTMGAQAAHSGFMINYFRSFGVPENPFGWNDYIFTAIMHFTSAAPALRLPTLIMGLLSWLVISREMIPRLGPAVARSQAGIWAGAAGFLLIWLPLNNGLRPEPTVVLFGLITWVSIERAIATGRLLPVAIALPCAALTLGAAPGGLIAVAAIFAASRQIITRIVKRRRRDGLLPMIAPLLAAGASYLFYAFYTITLGATREALRVKTVTGPTLAWYEEGVRYYYLMIDTVDGSVNRRIGVLLAFLCLLTVLTMMLRRRRPAGISAGPVWRLMAVFFATVILLAFTPTKWTHHLGLYAGYAAGIAALAGTMTTTPLMRSRRNRVFFAAAVLYIMAVSFAGINGYYWAGIYGVSWGDQPPQLFGIKFYWVLFALAIIVTLYGLWLHFRRDYVPESDHRGRAIPTLAILALLVVVFDVTTVAKGAYSQRGSFSWTASNVAALEGNSCSMANDVLMETDPNAGQLKPLPLPGGRVPTASATLAGQNTGFTPNGIPASVNPVLSNPGHNTDSANTDLADNVGSGSTAASTQNSATSQGGASSGAAGTDPNGVSGTSSSDSGSSAAGSSGADVSGAGSDTGSATAPGHGGVAQNAAANAAFGAPITVNGSNVPLPFGLDATTTPVLGSNGAVGPANLTTGWYAVPPITDRTPLITLSVAGSVAATGVDKSVKSGRTLTLQAGHADADGTVRPLGSLTPIDAWNAPWWRNLRFPTASLPKGTNTVRVVIDDKAPSPNFVALTPPRMSSMQTVQEAIGSNTVVSIDFMVAFAFPCQHQMQAVGGVYEIPKYRFSPDFSATVQTSNTWEGWKTGGPLGVTDAMFAEQVVPSYLKNDWSRDWGTITKYTPWDTAVPAELQHGVVTRNGWYNPGPIRAAPY</sequence>
<keyword evidence="17" id="KW-1185">Reference proteome</keyword>
<feature type="domain" description="Arabinofuranosyltransferase central" evidence="13">
    <location>
        <begin position="217"/>
        <end position="675"/>
    </location>
</feature>
<protein>
    <recommendedName>
        <fullName evidence="18">Arabinosyltransferase B</fullName>
    </recommendedName>
</protein>
<feature type="domain" description="Arabinosyltransferase C-terminal" evidence="14">
    <location>
        <begin position="825"/>
        <end position="1155"/>
    </location>
</feature>
<comment type="similarity">
    <text evidence="3">Belongs to the emb family.</text>
</comment>
<feature type="transmembrane region" description="Helical" evidence="12">
    <location>
        <begin position="654"/>
        <end position="674"/>
    </location>
</feature>
<keyword evidence="4" id="KW-1003">Cell membrane</keyword>
<comment type="function">
    <text evidence="1">Arabinosyl transferase responsible for the polymerization of arabinose into the arabinan of arabinogalactan.</text>
</comment>
<evidence type="ECO:0000256" key="10">
    <source>
        <dbReference type="ARBA" id="ARBA00023316"/>
    </source>
</evidence>
<feature type="region of interest" description="Disordered" evidence="11">
    <location>
        <begin position="1"/>
        <end position="25"/>
    </location>
</feature>
<keyword evidence="6" id="KW-0808">Transferase</keyword>
<feature type="transmembrane region" description="Helical" evidence="12">
    <location>
        <begin position="527"/>
        <end position="544"/>
    </location>
</feature>
<gene>
    <name evidence="16" type="ORF">GCM10023147_42920</name>
</gene>
<accession>A0ABP8K8Q7</accession>
<feature type="transmembrane region" description="Helical" evidence="12">
    <location>
        <begin position="556"/>
        <end position="573"/>
    </location>
</feature>
<comment type="caution">
    <text evidence="16">The sequence shown here is derived from an EMBL/GenBank/DDBJ whole genome shotgun (WGS) entry which is preliminary data.</text>
</comment>
<dbReference type="InterPro" id="IPR040920">
    <property type="entry name" value="Arabino_trans_N"/>
</dbReference>
<dbReference type="Pfam" id="PF17689">
    <property type="entry name" value="Arabino_trans_N"/>
    <property type="match status" value="1"/>
</dbReference>
<evidence type="ECO:0000256" key="5">
    <source>
        <dbReference type="ARBA" id="ARBA00022676"/>
    </source>
</evidence>
<dbReference type="Pfam" id="PF14896">
    <property type="entry name" value="Arabino_trans_C"/>
    <property type="match status" value="2"/>
</dbReference>
<reference evidence="17" key="1">
    <citation type="journal article" date="2019" name="Int. J. Syst. Evol. Microbiol.">
        <title>The Global Catalogue of Microorganisms (GCM) 10K type strain sequencing project: providing services to taxonomists for standard genome sequencing and annotation.</title>
        <authorList>
            <consortium name="The Broad Institute Genomics Platform"/>
            <consortium name="The Broad Institute Genome Sequencing Center for Infectious Disease"/>
            <person name="Wu L."/>
            <person name="Ma J."/>
        </authorList>
    </citation>
    <scope>NUCLEOTIDE SEQUENCE [LARGE SCALE GENOMIC DNA]</scope>
    <source>
        <strain evidence="17">JCM 17688</strain>
    </source>
</reference>
<feature type="transmembrane region" description="Helical" evidence="12">
    <location>
        <begin position="34"/>
        <end position="53"/>
    </location>
</feature>
<comment type="subcellular location">
    <subcellularLocation>
        <location evidence="2">Cell membrane</location>
        <topology evidence="2">Multi-pass membrane protein</topology>
    </subcellularLocation>
</comment>
<evidence type="ECO:0000256" key="7">
    <source>
        <dbReference type="ARBA" id="ARBA00022692"/>
    </source>
</evidence>
<evidence type="ECO:0000256" key="1">
    <source>
        <dbReference type="ARBA" id="ARBA00003001"/>
    </source>
</evidence>
<feature type="compositionally biased region" description="Polar residues" evidence="11">
    <location>
        <begin position="1"/>
        <end position="10"/>
    </location>
</feature>
<feature type="transmembrane region" description="Helical" evidence="12">
    <location>
        <begin position="585"/>
        <end position="605"/>
    </location>
</feature>
<dbReference type="InterPro" id="IPR042486">
    <property type="entry name" value="Arabino_trans_C_2"/>
</dbReference>
<feature type="compositionally biased region" description="Polar residues" evidence="11">
    <location>
        <begin position="763"/>
        <end position="775"/>
    </location>
</feature>
<evidence type="ECO:0000256" key="8">
    <source>
        <dbReference type="ARBA" id="ARBA00022989"/>
    </source>
</evidence>
<evidence type="ECO:0000313" key="16">
    <source>
        <dbReference type="EMBL" id="GAA4402388.1"/>
    </source>
</evidence>
<dbReference type="EMBL" id="BAABFR010000097">
    <property type="protein sequence ID" value="GAA4402388.1"/>
    <property type="molecule type" value="Genomic_DNA"/>
</dbReference>
<name>A0ABP8K8Q7_9ACTN</name>
<keyword evidence="9 12" id="KW-0472">Membrane</keyword>
<feature type="transmembrane region" description="Helical" evidence="12">
    <location>
        <begin position="612"/>
        <end position="634"/>
    </location>
</feature>
<evidence type="ECO:0000313" key="17">
    <source>
        <dbReference type="Proteomes" id="UP001500635"/>
    </source>
</evidence>
<organism evidence="16 17">
    <name type="scientific">Tsukamurella soli</name>
    <dbReference type="NCBI Taxonomy" id="644556"/>
    <lineage>
        <taxon>Bacteria</taxon>
        <taxon>Bacillati</taxon>
        <taxon>Actinomycetota</taxon>
        <taxon>Actinomycetes</taxon>
        <taxon>Mycobacteriales</taxon>
        <taxon>Tsukamurellaceae</taxon>
        <taxon>Tsukamurella</taxon>
    </lineage>
</organism>
<evidence type="ECO:0008006" key="18">
    <source>
        <dbReference type="Google" id="ProtNLM"/>
    </source>
</evidence>
<feature type="domain" description="Arabinosyltransferase C-terminal" evidence="14">
    <location>
        <begin position="704"/>
        <end position="822"/>
    </location>
</feature>
<feature type="compositionally biased region" description="Polar residues" evidence="11">
    <location>
        <begin position="785"/>
        <end position="801"/>
    </location>
</feature>
<dbReference type="Gene3D" id="2.60.120.610">
    <property type="entry name" value="arabinofuranosyltransferase like domain"/>
    <property type="match status" value="1"/>
</dbReference>
<dbReference type="InterPro" id="IPR032731">
    <property type="entry name" value="Arabino_trans_C"/>
</dbReference>
<evidence type="ECO:0000256" key="9">
    <source>
        <dbReference type="ARBA" id="ARBA00023136"/>
    </source>
</evidence>
<dbReference type="InterPro" id="IPR027451">
    <property type="entry name" value="EmbABC_dom1"/>
</dbReference>
<dbReference type="Proteomes" id="UP001500635">
    <property type="component" value="Unassembled WGS sequence"/>
</dbReference>
<evidence type="ECO:0000256" key="12">
    <source>
        <dbReference type="SAM" id="Phobius"/>
    </source>
</evidence>
<feature type="transmembrane region" description="Helical" evidence="12">
    <location>
        <begin position="686"/>
        <end position="708"/>
    </location>
</feature>
<dbReference type="InterPro" id="IPR007680">
    <property type="entry name" value="Arabino_trans_central"/>
</dbReference>
<evidence type="ECO:0000256" key="2">
    <source>
        <dbReference type="ARBA" id="ARBA00004651"/>
    </source>
</evidence>